<dbReference type="SMART" id="SM00342">
    <property type="entry name" value="HTH_ARAC"/>
    <property type="match status" value="1"/>
</dbReference>
<dbReference type="Proteomes" id="UP000030140">
    <property type="component" value="Unassembled WGS sequence"/>
</dbReference>
<dbReference type="PROSITE" id="PS00041">
    <property type="entry name" value="HTH_ARAC_FAMILY_1"/>
    <property type="match status" value="1"/>
</dbReference>
<dbReference type="Gene3D" id="1.10.10.60">
    <property type="entry name" value="Homeodomain-like"/>
    <property type="match status" value="2"/>
</dbReference>
<feature type="transmembrane region" description="Helical" evidence="4">
    <location>
        <begin position="98"/>
        <end position="118"/>
    </location>
</feature>
<dbReference type="EMBL" id="JSAQ01000001">
    <property type="protein sequence ID" value="KGO05438.1"/>
    <property type="molecule type" value="Genomic_DNA"/>
</dbReference>
<feature type="transmembrane region" description="Helical" evidence="4">
    <location>
        <begin position="130"/>
        <end position="154"/>
    </location>
</feature>
<dbReference type="KEGG" id="ddo:I597_2481"/>
<keyword evidence="4" id="KW-0472">Membrane</keyword>
<keyword evidence="4" id="KW-0812">Transmembrane</keyword>
<gene>
    <name evidence="6" type="ORF">NV36_00300</name>
</gene>
<sequence length="352" mass="41139">MNLDNKLIFFFSALGAFNSIVLSIYFLLFARPKKGSNYFLGGLLIALSIRVWKSLFFYYNPSLSKVYLQIGLSACFLIGPFLYLYIKSKYLKNDKINKLTKTHLLFTVVLILCVGIVYPYKNNIDLWVDYFYYIINLQWLVYIIISAFLLKPVIHKLMTRDHKLDYNEVWLVSVFFGVLCIWIAYNTASYTSYIVGALSYSFVFYLTGLLIYHKRKKEFVVSMKKEKYANTQIEETEVNHLLEKIESTLVNEELYKNPNITMPLLAKKINIRPQLLSQLLNNNLSKSFSLFINEYRIEEAKRLLKEKPHLKIDTIAEECGYNSNSTFYAAFKKITQTTPSKYIAQESNLKMS</sequence>
<evidence type="ECO:0000313" key="7">
    <source>
        <dbReference type="Proteomes" id="UP000030140"/>
    </source>
</evidence>
<dbReference type="PROSITE" id="PS01124">
    <property type="entry name" value="HTH_ARAC_FAMILY_2"/>
    <property type="match status" value="1"/>
</dbReference>
<dbReference type="AlphaFoldDB" id="A0A0A2GSG7"/>
<feature type="transmembrane region" description="Helical" evidence="4">
    <location>
        <begin position="191"/>
        <end position="212"/>
    </location>
</feature>
<organism evidence="6 7">
    <name type="scientific">Dokdonia donghaensis DSW-1</name>
    <dbReference type="NCBI Taxonomy" id="1300343"/>
    <lineage>
        <taxon>Bacteria</taxon>
        <taxon>Pseudomonadati</taxon>
        <taxon>Bacteroidota</taxon>
        <taxon>Flavobacteriia</taxon>
        <taxon>Flavobacteriales</taxon>
        <taxon>Flavobacteriaceae</taxon>
        <taxon>Dokdonia</taxon>
    </lineage>
</organism>
<dbReference type="PANTHER" id="PTHR43280:SF29">
    <property type="entry name" value="ARAC-FAMILY TRANSCRIPTIONAL REGULATOR"/>
    <property type="match status" value="1"/>
</dbReference>
<comment type="caution">
    <text evidence="6">The sequence shown here is derived from an EMBL/GenBank/DDBJ whole genome shotgun (WGS) entry which is preliminary data.</text>
</comment>
<dbReference type="InterPro" id="IPR018062">
    <property type="entry name" value="HTH_AraC-typ_CS"/>
</dbReference>
<feature type="transmembrane region" description="Helical" evidence="4">
    <location>
        <begin position="66"/>
        <end position="86"/>
    </location>
</feature>
<evidence type="ECO:0000256" key="1">
    <source>
        <dbReference type="ARBA" id="ARBA00023015"/>
    </source>
</evidence>
<dbReference type="GO" id="GO:0043565">
    <property type="term" value="F:sequence-specific DNA binding"/>
    <property type="evidence" value="ECO:0007669"/>
    <property type="project" value="InterPro"/>
</dbReference>
<dbReference type="InterPro" id="IPR018060">
    <property type="entry name" value="HTH_AraC"/>
</dbReference>
<keyword evidence="3" id="KW-0804">Transcription</keyword>
<evidence type="ECO:0000256" key="2">
    <source>
        <dbReference type="ARBA" id="ARBA00023125"/>
    </source>
</evidence>
<keyword evidence="2" id="KW-0238">DNA-binding</keyword>
<feature type="transmembrane region" description="Helical" evidence="4">
    <location>
        <begin position="166"/>
        <end position="185"/>
    </location>
</feature>
<dbReference type="SUPFAM" id="SSF46689">
    <property type="entry name" value="Homeodomain-like"/>
    <property type="match status" value="1"/>
</dbReference>
<feature type="transmembrane region" description="Helical" evidence="4">
    <location>
        <begin position="6"/>
        <end position="28"/>
    </location>
</feature>
<dbReference type="InterPro" id="IPR009057">
    <property type="entry name" value="Homeodomain-like_sf"/>
</dbReference>
<reference evidence="6 7" key="1">
    <citation type="submission" date="2014-10" db="EMBL/GenBank/DDBJ databases">
        <title>Draft genome sequence of the proteorhodopsin-containing marine bacterium Dokdonia donghaensis.</title>
        <authorList>
            <person name="Gomez-Consarnau L."/>
            <person name="Gonzalez J.M."/>
            <person name="Riedel T."/>
            <person name="Jaenicke S."/>
            <person name="Wagner-Doebler I."/>
            <person name="Fuhrman J.A."/>
        </authorList>
    </citation>
    <scope>NUCLEOTIDE SEQUENCE [LARGE SCALE GENOMIC DNA]</scope>
    <source>
        <strain evidence="6 7">DSW-1</strain>
    </source>
</reference>
<name>A0A0A2GSG7_9FLAO</name>
<dbReference type="GO" id="GO:0003700">
    <property type="term" value="F:DNA-binding transcription factor activity"/>
    <property type="evidence" value="ECO:0007669"/>
    <property type="project" value="InterPro"/>
</dbReference>
<feature type="domain" description="HTH araC/xylS-type" evidence="5">
    <location>
        <begin position="239"/>
        <end position="345"/>
    </location>
</feature>
<evidence type="ECO:0000256" key="4">
    <source>
        <dbReference type="SAM" id="Phobius"/>
    </source>
</evidence>
<keyword evidence="7" id="KW-1185">Reference proteome</keyword>
<evidence type="ECO:0000256" key="3">
    <source>
        <dbReference type="ARBA" id="ARBA00023163"/>
    </source>
</evidence>
<proteinExistence type="predicted"/>
<keyword evidence="4" id="KW-1133">Transmembrane helix</keyword>
<dbReference type="PANTHER" id="PTHR43280">
    <property type="entry name" value="ARAC-FAMILY TRANSCRIPTIONAL REGULATOR"/>
    <property type="match status" value="1"/>
</dbReference>
<evidence type="ECO:0000313" key="6">
    <source>
        <dbReference type="EMBL" id="KGO05438.1"/>
    </source>
</evidence>
<dbReference type="Pfam" id="PF12833">
    <property type="entry name" value="HTH_18"/>
    <property type="match status" value="1"/>
</dbReference>
<evidence type="ECO:0000259" key="5">
    <source>
        <dbReference type="PROSITE" id="PS01124"/>
    </source>
</evidence>
<dbReference type="PATRIC" id="fig|1300343.5.peg.2505"/>
<accession>A0A0A2GSG7</accession>
<protein>
    <recommendedName>
        <fullName evidence="5">HTH araC/xylS-type domain-containing protein</fullName>
    </recommendedName>
</protein>
<keyword evidence="1" id="KW-0805">Transcription regulation</keyword>